<evidence type="ECO:0000256" key="1">
    <source>
        <dbReference type="SAM" id="Phobius"/>
    </source>
</evidence>
<dbReference type="AlphaFoldDB" id="A0AAU7EJ93"/>
<sequence>MKRVSSLYKTNVMQKEKEDFELVKEPGNNKKNYIFQKDGITKKTSLFVIIVLVLLIAAVVFSSIYFNVE</sequence>
<evidence type="ECO:0000313" key="2">
    <source>
        <dbReference type="EMBL" id="XBL15585.1"/>
    </source>
</evidence>
<keyword evidence="1" id="KW-0812">Transmembrane</keyword>
<accession>A0AAU7EJ93</accession>
<dbReference type="Proteomes" id="UP001224325">
    <property type="component" value="Chromosome"/>
</dbReference>
<keyword evidence="1" id="KW-0472">Membrane</keyword>
<dbReference type="KEGG" id="mlil:QLS71_006090"/>
<reference evidence="2" key="1">
    <citation type="submission" date="2024-04" db="EMBL/GenBank/DDBJ databases">
        <title>Mariniflexile litorale, isolated from the shallow sediments of the Sea of Japan.</title>
        <authorList>
            <person name="Romanenko L."/>
            <person name="Isaeva M."/>
        </authorList>
    </citation>
    <scope>NUCLEOTIDE SEQUENCE [LARGE SCALE GENOMIC DNA]</scope>
    <source>
        <strain evidence="2">KMM 9835</strain>
    </source>
</reference>
<proteinExistence type="predicted"/>
<feature type="transmembrane region" description="Helical" evidence="1">
    <location>
        <begin position="46"/>
        <end position="66"/>
    </location>
</feature>
<evidence type="ECO:0000313" key="3">
    <source>
        <dbReference type="Proteomes" id="UP001224325"/>
    </source>
</evidence>
<protein>
    <submittedName>
        <fullName evidence="2">Uncharacterized protein</fullName>
    </submittedName>
</protein>
<gene>
    <name evidence="2" type="ORF">QLS71_006090</name>
</gene>
<dbReference type="EMBL" id="CP155618">
    <property type="protein sequence ID" value="XBL15585.1"/>
    <property type="molecule type" value="Genomic_DNA"/>
</dbReference>
<keyword evidence="1" id="KW-1133">Transmembrane helix</keyword>
<organism evidence="2 3">
    <name type="scientific">Mariniflexile litorale</name>
    <dbReference type="NCBI Taxonomy" id="3045158"/>
    <lineage>
        <taxon>Bacteria</taxon>
        <taxon>Pseudomonadati</taxon>
        <taxon>Bacteroidota</taxon>
        <taxon>Flavobacteriia</taxon>
        <taxon>Flavobacteriales</taxon>
        <taxon>Flavobacteriaceae</taxon>
        <taxon>Mariniflexile</taxon>
    </lineage>
</organism>
<keyword evidence="3" id="KW-1185">Reference proteome</keyword>
<dbReference type="RefSeq" id="WP_308991584.1">
    <property type="nucleotide sequence ID" value="NZ_CP155618.1"/>
</dbReference>
<name>A0AAU7EJ93_9FLAO</name>